<organism evidence="2 3">
    <name type="scientific">Pseudidiomarina maritima</name>
    <dbReference type="NCBI Taxonomy" id="519453"/>
    <lineage>
        <taxon>Bacteria</taxon>
        <taxon>Pseudomonadati</taxon>
        <taxon>Pseudomonadota</taxon>
        <taxon>Gammaproteobacteria</taxon>
        <taxon>Alteromonadales</taxon>
        <taxon>Idiomarinaceae</taxon>
        <taxon>Pseudidiomarina</taxon>
    </lineage>
</organism>
<gene>
    <name evidence="2" type="ORF">SAMN04488070_1106</name>
</gene>
<evidence type="ECO:0000256" key="1">
    <source>
        <dbReference type="SAM" id="SignalP"/>
    </source>
</evidence>
<keyword evidence="1" id="KW-0732">Signal</keyword>
<feature type="chain" id="PRO_5011533359" description="Porin" evidence="1">
    <location>
        <begin position="30"/>
        <end position="397"/>
    </location>
</feature>
<protein>
    <recommendedName>
        <fullName evidence="4">Porin</fullName>
    </recommendedName>
</protein>
<name>A0A1I6GR22_9GAMM</name>
<dbReference type="InterPro" id="IPR045748">
    <property type="entry name" value="DcaP"/>
</dbReference>
<proteinExistence type="predicted"/>
<accession>A0A1I6GR22</accession>
<dbReference type="Proteomes" id="UP000199424">
    <property type="component" value="Unassembled WGS sequence"/>
</dbReference>
<feature type="signal peptide" evidence="1">
    <location>
        <begin position="1"/>
        <end position="29"/>
    </location>
</feature>
<dbReference type="AlphaFoldDB" id="A0A1I6GR22"/>
<reference evidence="3" key="1">
    <citation type="submission" date="2016-10" db="EMBL/GenBank/DDBJ databases">
        <authorList>
            <person name="Varghese N."/>
            <person name="Submissions S."/>
        </authorList>
    </citation>
    <scope>NUCLEOTIDE SEQUENCE [LARGE SCALE GENOMIC DNA]</scope>
    <source>
        <strain evidence="3">CGMCC 1.7285</strain>
    </source>
</reference>
<evidence type="ECO:0000313" key="2">
    <source>
        <dbReference type="EMBL" id="SFR44638.1"/>
    </source>
</evidence>
<dbReference type="SUPFAM" id="SSF56935">
    <property type="entry name" value="Porins"/>
    <property type="match status" value="1"/>
</dbReference>
<evidence type="ECO:0000313" key="3">
    <source>
        <dbReference type="Proteomes" id="UP000199424"/>
    </source>
</evidence>
<dbReference type="EMBL" id="FOYU01000001">
    <property type="protein sequence ID" value="SFR44638.1"/>
    <property type="molecule type" value="Genomic_DNA"/>
</dbReference>
<keyword evidence="3" id="KW-1185">Reference proteome</keyword>
<dbReference type="RefSeq" id="WP_092856116.1">
    <property type="nucleotide sequence ID" value="NZ_FOYU01000001.1"/>
</dbReference>
<dbReference type="Pfam" id="PF19577">
    <property type="entry name" value="DcaP"/>
    <property type="match status" value="1"/>
</dbReference>
<sequence length="397" mass="43121">MLQKTLTKSLVASAVFASLAGGLATNAHAAEGPEWSFSGYVKLDAMISDYGDGSAGSGTDKNIGRQFYIPSLTPVGGQGDDAVTDFHARQSRFFFDVKQKLDNGEDISGRIEIDFLTVPSGDERITNSYAPRLRQAYLQYKNWLIGQAWSNFQDLSILPESVDFVGATDGMVFMRQPQVRYTSGAWSFSIENPETTVSLVNPDTGAVSRAATSEGIMPDFTAKYKGKSGNFSYSVAGLVRQLAYDIDSDGSDETATGYGVTLGGKLAFDNGNDIRASFTAGSGIGRYMGLNTFNGGYVDPNNSLESLDVMGVTFAYRHHWSDKTRSNIVYSRGWADNTDNLEGSLATEFTQRVGFNVMHSVDKKLTFGGEVSLAQRENDAGVDGDLTRVQFMAMYTF</sequence>
<evidence type="ECO:0008006" key="4">
    <source>
        <dbReference type="Google" id="ProtNLM"/>
    </source>
</evidence>